<gene>
    <name evidence="2" type="ORF">PFR002_LOCUS3281</name>
</gene>
<dbReference type="Pfam" id="PF25597">
    <property type="entry name" value="SH3_retrovirus"/>
    <property type="match status" value="1"/>
</dbReference>
<dbReference type="EMBL" id="CANTFK010000418">
    <property type="protein sequence ID" value="CAI5716475.1"/>
    <property type="molecule type" value="Genomic_DNA"/>
</dbReference>
<dbReference type="Proteomes" id="UP001159659">
    <property type="component" value="Unassembled WGS sequence"/>
</dbReference>
<protein>
    <recommendedName>
        <fullName evidence="1">Retroviral polymerase SH3-like domain-containing protein</fullName>
    </recommendedName>
</protein>
<sequence length="258" mass="29681">MSVIKMMTVKCPNLVNIIIFGSLCTVYRDPDKKLWHPRAKVGMIIGKNDEIKGFKVYIPNDRVVITTQHIKNVETIGSTHNLQLQAQLLKEDPEFWKSINEFEAVVSPKESTLGNTGNKSEESLIQKEISLQLILQRLQRLATARMHTRYVGKKHVPIGIVNDLVTVDPKNYQEAMKDKHADKWKDAMKVELEALENNHTWKVVAKPHSGKLLHTKWVLRPRNTPMESWSAIKAYSWPVKASRHLAWITRTLMTFGNR</sequence>
<proteinExistence type="predicted"/>
<dbReference type="InterPro" id="IPR057670">
    <property type="entry name" value="SH3_retrovirus"/>
</dbReference>
<comment type="caution">
    <text evidence="2">The sequence shown here is derived from an EMBL/GenBank/DDBJ whole genome shotgun (WGS) entry which is preliminary data.</text>
</comment>
<reference evidence="2" key="1">
    <citation type="submission" date="2022-12" db="EMBL/GenBank/DDBJ databases">
        <authorList>
            <person name="Webb A."/>
        </authorList>
    </citation>
    <scope>NUCLEOTIDE SEQUENCE</scope>
    <source>
        <strain evidence="2">Pf2</strain>
    </source>
</reference>
<name>A0AAV0T8A1_9STRA</name>
<feature type="domain" description="Retroviral polymerase SH3-like" evidence="1">
    <location>
        <begin position="23"/>
        <end position="75"/>
    </location>
</feature>
<accession>A0AAV0T8A1</accession>
<evidence type="ECO:0000313" key="2">
    <source>
        <dbReference type="EMBL" id="CAI5716475.1"/>
    </source>
</evidence>
<dbReference type="AlphaFoldDB" id="A0AAV0T8A1"/>
<evidence type="ECO:0000313" key="3">
    <source>
        <dbReference type="Proteomes" id="UP001159659"/>
    </source>
</evidence>
<evidence type="ECO:0000259" key="1">
    <source>
        <dbReference type="Pfam" id="PF25597"/>
    </source>
</evidence>
<organism evidence="2 3">
    <name type="scientific">Peronospora farinosa</name>
    <dbReference type="NCBI Taxonomy" id="134698"/>
    <lineage>
        <taxon>Eukaryota</taxon>
        <taxon>Sar</taxon>
        <taxon>Stramenopiles</taxon>
        <taxon>Oomycota</taxon>
        <taxon>Peronosporomycetes</taxon>
        <taxon>Peronosporales</taxon>
        <taxon>Peronosporaceae</taxon>
        <taxon>Peronospora</taxon>
    </lineage>
</organism>